<evidence type="ECO:0000256" key="7">
    <source>
        <dbReference type="SAM" id="Phobius"/>
    </source>
</evidence>
<keyword evidence="4 7" id="KW-0812">Transmembrane</keyword>
<evidence type="ECO:0000256" key="4">
    <source>
        <dbReference type="ARBA" id="ARBA00022692"/>
    </source>
</evidence>
<name>A0A6S6NYQ2_9MYCO</name>
<gene>
    <name evidence="9" type="primary">eccE3</name>
    <name evidence="9" type="ORF">NIIDNTM18_04430</name>
</gene>
<dbReference type="NCBIfam" id="TIGR03923">
    <property type="entry name" value="T7SS_EccE"/>
    <property type="match status" value="1"/>
</dbReference>
<evidence type="ECO:0000256" key="3">
    <source>
        <dbReference type="ARBA" id="ARBA00022475"/>
    </source>
</evidence>
<evidence type="ECO:0000313" key="10">
    <source>
        <dbReference type="Proteomes" id="UP000515734"/>
    </source>
</evidence>
<dbReference type="Proteomes" id="UP000515734">
    <property type="component" value="Chromosome"/>
</dbReference>
<keyword evidence="6 7" id="KW-0472">Membrane</keyword>
<comment type="similarity">
    <text evidence="2">Belongs to the EccE family.</text>
</comment>
<keyword evidence="3" id="KW-1003">Cell membrane</keyword>
<reference evidence="9 10" key="1">
    <citation type="submission" date="2020-07" db="EMBL/GenBank/DDBJ databases">
        <title>Complete genome sequence of Mycolicibacterium litorale like strain isolated from cardiac implantable electronic device infection.</title>
        <authorList>
            <person name="Fukano H."/>
            <person name="Miyama H."/>
            <person name="Hoshino Y."/>
        </authorList>
    </citation>
    <scope>NUCLEOTIDE SEQUENCE [LARGE SCALE GENOMIC DNA]</scope>
    <source>
        <strain evidence="9 10">NIIDNTM18</strain>
    </source>
</reference>
<evidence type="ECO:0000256" key="6">
    <source>
        <dbReference type="ARBA" id="ARBA00023136"/>
    </source>
</evidence>
<evidence type="ECO:0000313" key="9">
    <source>
        <dbReference type="EMBL" id="BCI51165.1"/>
    </source>
</evidence>
<feature type="domain" description="Type VII secretion system protein EccE" evidence="8">
    <location>
        <begin position="117"/>
        <end position="202"/>
    </location>
</feature>
<keyword evidence="5 7" id="KW-1133">Transmembrane helix</keyword>
<evidence type="ECO:0000256" key="5">
    <source>
        <dbReference type="ARBA" id="ARBA00022989"/>
    </source>
</evidence>
<protein>
    <submittedName>
        <fullName evidence="9">ESX-3 secretion system protein EccE3</fullName>
    </submittedName>
</protein>
<dbReference type="RefSeq" id="WP_185294169.1">
    <property type="nucleotide sequence ID" value="NZ_AP023287.1"/>
</dbReference>
<evidence type="ECO:0000259" key="8">
    <source>
        <dbReference type="Pfam" id="PF11203"/>
    </source>
</evidence>
<proteinExistence type="inferred from homology"/>
<feature type="transmembrane region" description="Helical" evidence="7">
    <location>
        <begin position="28"/>
        <end position="48"/>
    </location>
</feature>
<dbReference type="EMBL" id="AP023287">
    <property type="protein sequence ID" value="BCI51165.1"/>
    <property type="molecule type" value="Genomic_DNA"/>
</dbReference>
<evidence type="ECO:0000256" key="1">
    <source>
        <dbReference type="ARBA" id="ARBA00004236"/>
    </source>
</evidence>
<dbReference type="AlphaFoldDB" id="A0A6S6NYQ2"/>
<evidence type="ECO:0000256" key="2">
    <source>
        <dbReference type="ARBA" id="ARBA00007759"/>
    </source>
</evidence>
<dbReference type="InterPro" id="IPR050051">
    <property type="entry name" value="EccE_dom"/>
</dbReference>
<comment type="subcellular location">
    <subcellularLocation>
        <location evidence="1">Cell membrane</location>
    </subcellularLocation>
</comment>
<sequence>MTARITLALLFVIPAALAYPWRTAADRWVLGVAVAAVIVLFAWWRGLFVTDIVRRRIAIVSRNRRGGHTRRATPDLATVTLRVDGAASSELPLPLLAGYVDRYGVRAHKVRVVSRDAAGERTTWIALTVAAKDNLAALQARSTRLPLRETTEIAARRLTDHLREVGWTVTPVDDAESPVPRAARETWRGLRGEDGYVAAYRVAVDERLADTLDAVAAYPSAETWTAVDLVGSPRRPKAIVGCTLRTADKPAARAPLTGLTPQRGRQRPAVEALHPLTDDRLEGPATPVTEELLHGLRWPVDRRRAAEPVGTGASDTA</sequence>
<dbReference type="InterPro" id="IPR021368">
    <property type="entry name" value="T7SS_EccE"/>
</dbReference>
<organism evidence="9 10">
    <name type="scientific">Mycolicibacterium litorale</name>
    <dbReference type="NCBI Taxonomy" id="758802"/>
    <lineage>
        <taxon>Bacteria</taxon>
        <taxon>Bacillati</taxon>
        <taxon>Actinomycetota</taxon>
        <taxon>Actinomycetes</taxon>
        <taxon>Mycobacteriales</taxon>
        <taxon>Mycobacteriaceae</taxon>
        <taxon>Mycolicibacterium</taxon>
    </lineage>
</organism>
<accession>A0A6S6NYQ2</accession>
<dbReference type="GO" id="GO:0005886">
    <property type="term" value="C:plasma membrane"/>
    <property type="evidence" value="ECO:0007669"/>
    <property type="project" value="UniProtKB-SubCell"/>
</dbReference>
<dbReference type="Pfam" id="PF11203">
    <property type="entry name" value="EccE"/>
    <property type="match status" value="1"/>
</dbReference>